<gene>
    <name evidence="1" type="ORF">N3K66_006416</name>
</gene>
<dbReference type="Proteomes" id="UP001163324">
    <property type="component" value="Chromosome 6"/>
</dbReference>
<accession>A0ACC0UVB4</accession>
<organism evidence="1 2">
    <name type="scientific">Trichothecium roseum</name>
    <dbReference type="NCBI Taxonomy" id="47278"/>
    <lineage>
        <taxon>Eukaryota</taxon>
        <taxon>Fungi</taxon>
        <taxon>Dikarya</taxon>
        <taxon>Ascomycota</taxon>
        <taxon>Pezizomycotina</taxon>
        <taxon>Sordariomycetes</taxon>
        <taxon>Hypocreomycetidae</taxon>
        <taxon>Hypocreales</taxon>
        <taxon>Hypocreales incertae sedis</taxon>
        <taxon>Trichothecium</taxon>
    </lineage>
</organism>
<dbReference type="EMBL" id="CM047945">
    <property type="protein sequence ID" value="KAI9898056.1"/>
    <property type="molecule type" value="Genomic_DNA"/>
</dbReference>
<name>A0ACC0UVB4_9HYPO</name>
<evidence type="ECO:0000313" key="2">
    <source>
        <dbReference type="Proteomes" id="UP001163324"/>
    </source>
</evidence>
<reference evidence="1" key="1">
    <citation type="submission" date="2022-10" db="EMBL/GenBank/DDBJ databases">
        <title>Complete Genome of Trichothecium roseum strain YXFP-22015, a Plant Pathogen Isolated from Citrus.</title>
        <authorList>
            <person name="Wang Y."/>
            <person name="Zhu L."/>
        </authorList>
    </citation>
    <scope>NUCLEOTIDE SEQUENCE</scope>
    <source>
        <strain evidence="1">YXFP-22015</strain>
    </source>
</reference>
<keyword evidence="2" id="KW-1185">Reference proteome</keyword>
<proteinExistence type="predicted"/>
<protein>
    <submittedName>
        <fullName evidence="1">Uncharacterized protein</fullName>
    </submittedName>
</protein>
<evidence type="ECO:0000313" key="1">
    <source>
        <dbReference type="EMBL" id="KAI9898056.1"/>
    </source>
</evidence>
<sequence length="453" mass="50438">MLSRTYVAGLLGLASTAAAVELNTGARGMLEQSMTWMDSYYDEAIGYLFDYEANDGTHETRHSVWYACGLLARNNDGDVDRAETIFQNVIKAQYKDPTKEWYGGYQQSPEEPAEPQPPVIIYQSWDPNWRGFIGSALIVALEEFSDLLSQGTKDLVVESIYNATVGDSYRTGNLEPGKDNLYPAYSNPAIMRAFTAGWVGRRLNDDNVTSEGEQYGQDIVDLFDEHDTLSEFNSPTYTGVSLYGLVLWSAYLSPDSVMAQAGPRMVLKTWQSVSQVWNPHLRNMAGPWDRSYGYDMNEYVSLMALWLWPLIGREAAGLKDQPETMLHVGDYAYAPMMAILTGANNGLAPDRLGEGLKSFGGERTYEAQAYSPPYDNAPRQYTTWVDKKLTVGAVTFDQIQAGGASRSTEAFMPGIVQWDTGSEVGWIKVSFLPPTTIFFPSFWTGYGVRSRAV</sequence>
<comment type="caution">
    <text evidence="1">The sequence shown here is derived from an EMBL/GenBank/DDBJ whole genome shotgun (WGS) entry which is preliminary data.</text>
</comment>